<comment type="caution">
    <text evidence="9">The sequence shown here is derived from an EMBL/GenBank/DDBJ whole genome shotgun (WGS) entry which is preliminary data.</text>
</comment>
<dbReference type="GO" id="GO:0006935">
    <property type="term" value="P:chemotaxis"/>
    <property type="evidence" value="ECO:0007669"/>
    <property type="project" value="UniProtKB-KW"/>
</dbReference>
<dbReference type="EMBL" id="JACHEJ010000008">
    <property type="protein sequence ID" value="MBB6181163.1"/>
    <property type="molecule type" value="Genomic_DNA"/>
</dbReference>
<organism evidence="9 10">
    <name type="scientific">Pseudorhizobium flavum</name>
    <dbReference type="NCBI Taxonomy" id="1335061"/>
    <lineage>
        <taxon>Bacteria</taxon>
        <taxon>Pseudomonadati</taxon>
        <taxon>Pseudomonadota</taxon>
        <taxon>Alphaproteobacteria</taxon>
        <taxon>Hyphomicrobiales</taxon>
        <taxon>Rhizobiaceae</taxon>
        <taxon>Rhizobium/Agrobacterium group</taxon>
        <taxon>Pseudorhizobium</taxon>
    </lineage>
</organism>
<dbReference type="Gene3D" id="1.10.287.950">
    <property type="entry name" value="Methyl-accepting chemotaxis protein"/>
    <property type="match status" value="1"/>
</dbReference>
<evidence type="ECO:0000256" key="5">
    <source>
        <dbReference type="SAM" id="MobiDB-lite"/>
    </source>
</evidence>
<dbReference type="SUPFAM" id="SSF158472">
    <property type="entry name" value="HAMP domain-like"/>
    <property type="match status" value="1"/>
</dbReference>
<evidence type="ECO:0000256" key="2">
    <source>
        <dbReference type="ARBA" id="ARBA00022500"/>
    </source>
</evidence>
<evidence type="ECO:0000256" key="3">
    <source>
        <dbReference type="ARBA" id="ARBA00029447"/>
    </source>
</evidence>
<evidence type="ECO:0000259" key="7">
    <source>
        <dbReference type="PROSITE" id="PS50111"/>
    </source>
</evidence>
<dbReference type="PRINTS" id="PR00260">
    <property type="entry name" value="CHEMTRNSDUCR"/>
</dbReference>
<feature type="domain" description="HAMP" evidence="8">
    <location>
        <begin position="211"/>
        <end position="264"/>
    </location>
</feature>
<evidence type="ECO:0000256" key="4">
    <source>
        <dbReference type="PROSITE-ProRule" id="PRU00284"/>
    </source>
</evidence>
<evidence type="ECO:0000259" key="8">
    <source>
        <dbReference type="PROSITE" id="PS50885"/>
    </source>
</evidence>
<dbReference type="Pfam" id="PF00672">
    <property type="entry name" value="HAMP"/>
    <property type="match status" value="1"/>
</dbReference>
<reference evidence="9 10" key="1">
    <citation type="submission" date="2020-08" db="EMBL/GenBank/DDBJ databases">
        <title>Genomic Encyclopedia of Type Strains, Phase IV (KMG-IV): sequencing the most valuable type-strain genomes for metagenomic binning, comparative biology and taxonomic classification.</title>
        <authorList>
            <person name="Goeker M."/>
        </authorList>
    </citation>
    <scope>NUCLEOTIDE SEQUENCE [LARGE SCALE GENOMIC DNA]</scope>
    <source>
        <strain evidence="9 10">DSM 102134</strain>
    </source>
</reference>
<evidence type="ECO:0000256" key="1">
    <source>
        <dbReference type="ARBA" id="ARBA00004370"/>
    </source>
</evidence>
<name>A0A7W9YZ97_9HYPH</name>
<dbReference type="AlphaFoldDB" id="A0A7W9YZ97"/>
<dbReference type="CDD" id="cd06225">
    <property type="entry name" value="HAMP"/>
    <property type="match status" value="1"/>
</dbReference>
<dbReference type="PANTHER" id="PTHR43531:SF11">
    <property type="entry name" value="METHYL-ACCEPTING CHEMOTAXIS PROTEIN 3"/>
    <property type="match status" value="1"/>
</dbReference>
<keyword evidence="6" id="KW-1133">Transmembrane helix</keyword>
<dbReference type="InterPro" id="IPR003660">
    <property type="entry name" value="HAMP_dom"/>
</dbReference>
<dbReference type="SMART" id="SM00283">
    <property type="entry name" value="MA"/>
    <property type="match status" value="1"/>
</dbReference>
<evidence type="ECO:0000313" key="10">
    <source>
        <dbReference type="Proteomes" id="UP000535501"/>
    </source>
</evidence>
<feature type="compositionally biased region" description="Low complexity" evidence="5">
    <location>
        <begin position="644"/>
        <end position="660"/>
    </location>
</feature>
<dbReference type="InterPro" id="IPR051310">
    <property type="entry name" value="MCP_chemotaxis"/>
</dbReference>
<dbReference type="Proteomes" id="UP000535501">
    <property type="component" value="Unassembled WGS sequence"/>
</dbReference>
<dbReference type="PANTHER" id="PTHR43531">
    <property type="entry name" value="PROTEIN ICFG"/>
    <property type="match status" value="1"/>
</dbReference>
<dbReference type="SMART" id="SM00304">
    <property type="entry name" value="HAMP"/>
    <property type="match status" value="2"/>
</dbReference>
<proteinExistence type="inferred from homology"/>
<comment type="subcellular location">
    <subcellularLocation>
        <location evidence="1">Membrane</location>
    </subcellularLocation>
</comment>
<feature type="transmembrane region" description="Helical" evidence="6">
    <location>
        <begin position="12"/>
        <end position="35"/>
    </location>
</feature>
<protein>
    <submittedName>
        <fullName evidence="9">Methyl-accepting chemotaxis protein</fullName>
    </submittedName>
</protein>
<dbReference type="PROSITE" id="PS50885">
    <property type="entry name" value="HAMP"/>
    <property type="match status" value="2"/>
</dbReference>
<dbReference type="Pfam" id="PF05227">
    <property type="entry name" value="CHASE3"/>
    <property type="match status" value="1"/>
</dbReference>
<feature type="domain" description="Methyl-accepting transducer" evidence="7">
    <location>
        <begin position="349"/>
        <end position="578"/>
    </location>
</feature>
<dbReference type="InterPro" id="IPR004090">
    <property type="entry name" value="Chemotax_Me-accpt_rcpt"/>
</dbReference>
<feature type="transmembrane region" description="Helical" evidence="6">
    <location>
        <begin position="187"/>
        <end position="209"/>
    </location>
</feature>
<sequence>MSLKNLSLNKKLIGTFFAVMSVCLLASAVVFWQVVKSTRASEEQAQAQEILHHVDNALEAMLEQAVNQRGFLLFRSDSTYNEVFAQREKMIAAIDEAKKAAAGQPGLIASLDQMRAAADVFHAQLSEPQLSARKNTDAAIEEIIEIGRNQSRGQLDAFRESAAKIKQDAGALVASLQANQKSAQWDIMLALLFGGAAAGLIATGLVWALSRAIVTPIVGMTRAMTQLAAGNNNIEVPALGRGDEVGEMANAVAVFKDAAIEKIRLEQESEAIRAAADRERMSNDEIKAQESGQLEFAVNTLAAGLSSLANGDVAYRIDTPFTGNLDRLRVDFNEAVSKLQAALQSVGANAAAINAGAEEVRTAADDLARRTEQQAASVEETAAALEEVTTTVKDAAKRAEDVGQRVERARVGAEKSGEVVRKAVSAMEQISKSSSEIINIISVIDDIAFQTNLLALNAGVEAARAGDAGKGFAVVAQEVRELAQRSANAAKEIKSLITTSGEHVDSGVALVGETGKALEAIVGEVQEINEHIKAIVISTREQSTGLQEINVAVNTMDQGTQQNAAMVEQQTAASHSLASEAESLNSLLRQFNLGGQVTGRSAGGAATTSSRPTAPKPAVSTAASQRVAPSASKPTVQPVSGRKPAAATPASRPAPSPASALHGKLSAAFGGGSAAAKPSEDNWEEF</sequence>
<dbReference type="GO" id="GO:0004888">
    <property type="term" value="F:transmembrane signaling receptor activity"/>
    <property type="evidence" value="ECO:0007669"/>
    <property type="project" value="InterPro"/>
</dbReference>
<dbReference type="GO" id="GO:0016020">
    <property type="term" value="C:membrane"/>
    <property type="evidence" value="ECO:0007669"/>
    <property type="project" value="UniProtKB-SubCell"/>
</dbReference>
<keyword evidence="6" id="KW-0472">Membrane</keyword>
<dbReference type="FunFam" id="1.10.287.950:FF:000001">
    <property type="entry name" value="Methyl-accepting chemotaxis sensory transducer"/>
    <property type="match status" value="1"/>
</dbReference>
<gene>
    <name evidence="9" type="ORF">HNQ75_003148</name>
</gene>
<evidence type="ECO:0000256" key="6">
    <source>
        <dbReference type="SAM" id="Phobius"/>
    </source>
</evidence>
<dbReference type="InterPro" id="IPR004089">
    <property type="entry name" value="MCPsignal_dom"/>
</dbReference>
<keyword evidence="6" id="KW-0812">Transmembrane</keyword>
<evidence type="ECO:0000313" key="9">
    <source>
        <dbReference type="EMBL" id="MBB6181163.1"/>
    </source>
</evidence>
<dbReference type="Pfam" id="PF00015">
    <property type="entry name" value="MCPsignal"/>
    <property type="match status" value="1"/>
</dbReference>
<keyword evidence="2" id="KW-0145">Chemotaxis</keyword>
<feature type="domain" description="HAMP" evidence="8">
    <location>
        <begin position="292"/>
        <end position="344"/>
    </location>
</feature>
<comment type="similarity">
    <text evidence="3">Belongs to the methyl-accepting chemotaxis (MCP) protein family.</text>
</comment>
<feature type="region of interest" description="Disordered" evidence="5">
    <location>
        <begin position="598"/>
        <end position="686"/>
    </location>
</feature>
<keyword evidence="10" id="KW-1185">Reference proteome</keyword>
<dbReference type="PROSITE" id="PS50111">
    <property type="entry name" value="CHEMOTAXIS_TRANSDUC_2"/>
    <property type="match status" value="1"/>
</dbReference>
<keyword evidence="4" id="KW-0807">Transducer</keyword>
<dbReference type="RefSeq" id="WP_077548129.1">
    <property type="nucleotide sequence ID" value="NZ_CANLQM010000009.1"/>
</dbReference>
<accession>A0A7W9YZ97</accession>
<dbReference type="CDD" id="cd11386">
    <property type="entry name" value="MCP_signal"/>
    <property type="match status" value="1"/>
</dbReference>
<dbReference type="Gene3D" id="6.10.340.10">
    <property type="match status" value="1"/>
</dbReference>
<dbReference type="GO" id="GO:0007165">
    <property type="term" value="P:signal transduction"/>
    <property type="evidence" value="ECO:0007669"/>
    <property type="project" value="UniProtKB-KW"/>
</dbReference>
<dbReference type="SUPFAM" id="SSF58104">
    <property type="entry name" value="Methyl-accepting chemotaxis protein (MCP) signaling domain"/>
    <property type="match status" value="1"/>
</dbReference>
<dbReference type="InterPro" id="IPR007891">
    <property type="entry name" value="CHASE3"/>
</dbReference>